<dbReference type="GO" id="GO:0008168">
    <property type="term" value="F:methyltransferase activity"/>
    <property type="evidence" value="ECO:0007669"/>
    <property type="project" value="UniProtKB-KW"/>
</dbReference>
<dbReference type="OrthoDB" id="9772751at2"/>
<protein>
    <submittedName>
        <fullName evidence="2">Methyltransferase family protein</fullName>
    </submittedName>
</protein>
<dbReference type="Gene3D" id="3.40.50.150">
    <property type="entry name" value="Vaccinia Virus protein VP39"/>
    <property type="match status" value="1"/>
</dbReference>
<dbReference type="RefSeq" id="WP_116223884.1">
    <property type="nucleotide sequence ID" value="NZ_AP018437.1"/>
</dbReference>
<dbReference type="InterPro" id="IPR025714">
    <property type="entry name" value="Methyltranfer_dom"/>
</dbReference>
<dbReference type="Pfam" id="PF13847">
    <property type="entry name" value="Methyltransf_31"/>
    <property type="match status" value="1"/>
</dbReference>
<dbReference type="Proteomes" id="UP000256388">
    <property type="component" value="Unassembled WGS sequence"/>
</dbReference>
<dbReference type="AlphaFoldDB" id="A0A347ZTR8"/>
<dbReference type="PANTHER" id="PTHR44068">
    <property type="entry name" value="ZGC:194242"/>
    <property type="match status" value="1"/>
</dbReference>
<proteinExistence type="predicted"/>
<dbReference type="SUPFAM" id="SSF53335">
    <property type="entry name" value="S-adenosyl-L-methionine-dependent methyltransferases"/>
    <property type="match status" value="1"/>
</dbReference>
<accession>A0A347ZTR8</accession>
<dbReference type="PANTHER" id="PTHR44068:SF11">
    <property type="entry name" value="GERANYL DIPHOSPHATE 2-C-METHYLTRANSFERASE"/>
    <property type="match status" value="1"/>
</dbReference>
<keyword evidence="3" id="KW-1185">Reference proteome</keyword>
<comment type="caution">
    <text evidence="2">The sequence shown here is derived from an EMBL/GenBank/DDBJ whole genome shotgun (WGS) entry which is preliminary data.</text>
</comment>
<dbReference type="CDD" id="cd02440">
    <property type="entry name" value="AdoMet_MTases"/>
    <property type="match status" value="1"/>
</dbReference>
<organism evidence="2 3">
    <name type="scientific">Pelolinea submarina</name>
    <dbReference type="NCBI Taxonomy" id="913107"/>
    <lineage>
        <taxon>Bacteria</taxon>
        <taxon>Bacillati</taxon>
        <taxon>Chloroflexota</taxon>
        <taxon>Anaerolineae</taxon>
        <taxon>Anaerolineales</taxon>
        <taxon>Anaerolineaceae</taxon>
        <taxon>Pelolinea</taxon>
    </lineage>
</organism>
<keyword evidence="2" id="KW-0489">Methyltransferase</keyword>
<evidence type="ECO:0000259" key="1">
    <source>
        <dbReference type="Pfam" id="PF13847"/>
    </source>
</evidence>
<dbReference type="EMBL" id="QUMS01000001">
    <property type="protein sequence ID" value="REG10720.1"/>
    <property type="molecule type" value="Genomic_DNA"/>
</dbReference>
<dbReference type="InterPro" id="IPR029063">
    <property type="entry name" value="SAM-dependent_MTases_sf"/>
</dbReference>
<reference evidence="2 3" key="1">
    <citation type="submission" date="2018-08" db="EMBL/GenBank/DDBJ databases">
        <title>Genomic Encyclopedia of Type Strains, Phase IV (KMG-IV): sequencing the most valuable type-strain genomes for metagenomic binning, comparative biology and taxonomic classification.</title>
        <authorList>
            <person name="Goeker M."/>
        </authorList>
    </citation>
    <scope>NUCLEOTIDE SEQUENCE [LARGE SCALE GENOMIC DNA]</scope>
    <source>
        <strain evidence="2 3">DSM 23923</strain>
    </source>
</reference>
<name>A0A347ZTR8_9CHLR</name>
<dbReference type="GO" id="GO:0032259">
    <property type="term" value="P:methylation"/>
    <property type="evidence" value="ECO:0007669"/>
    <property type="project" value="UniProtKB-KW"/>
</dbReference>
<gene>
    <name evidence="2" type="ORF">DFR64_0580</name>
</gene>
<dbReference type="InterPro" id="IPR050447">
    <property type="entry name" value="Erg6_SMT_methyltransf"/>
</dbReference>
<sequence length="267" mass="30414">MKINYQETTSDLLKRINIHDQFGGRNIDEWMLELLQLKPGMKILDAACGAGKQCISFYNELKGDCDITGGDVSEELLTKAKQETADKGYDIQFIPLNFNERFPFEDNTFDLLSCCFAIYYSEDIPFTIREMHRVLKPGGRLFTDGPMPQNKKVFYDIIREATNNKEIPPMPGSSRYESGILSAMRDTFSKVDVNIFENPLTFKTAAPFIEYTAASLSEDRKLWHDFFTGKEGFEEIMKDITNVAEAWVKRDGQIVMTKVVGGFVATK</sequence>
<feature type="domain" description="Methyltransferase" evidence="1">
    <location>
        <begin position="38"/>
        <end position="147"/>
    </location>
</feature>
<keyword evidence="2" id="KW-0808">Transferase</keyword>
<evidence type="ECO:0000313" key="3">
    <source>
        <dbReference type="Proteomes" id="UP000256388"/>
    </source>
</evidence>
<evidence type="ECO:0000313" key="2">
    <source>
        <dbReference type="EMBL" id="REG10720.1"/>
    </source>
</evidence>